<proteinExistence type="predicted"/>
<keyword evidence="3" id="KW-1185">Reference proteome</keyword>
<sequence>MRIHIVSLEIVIVFFLNVFWIFPHDEKKTLFFKKNTPFLLKIFIFNFNS</sequence>
<evidence type="ECO:0000313" key="2">
    <source>
        <dbReference type="EMBL" id="POG63443.1"/>
    </source>
</evidence>
<gene>
    <name evidence="2" type="ORF">GLOIN_2v1686483</name>
</gene>
<feature type="transmembrane region" description="Helical" evidence="1">
    <location>
        <begin position="6"/>
        <end position="23"/>
    </location>
</feature>
<keyword evidence="1" id="KW-1133">Transmembrane helix</keyword>
<dbReference type="EMBL" id="AUPC02000267">
    <property type="protein sequence ID" value="POG63443.1"/>
    <property type="molecule type" value="Genomic_DNA"/>
</dbReference>
<reference evidence="2 3" key="1">
    <citation type="journal article" date="2013" name="Proc. Natl. Acad. Sci. U.S.A.">
        <title>Genome of an arbuscular mycorrhizal fungus provides insight into the oldest plant symbiosis.</title>
        <authorList>
            <person name="Tisserant E."/>
            <person name="Malbreil M."/>
            <person name="Kuo A."/>
            <person name="Kohler A."/>
            <person name="Symeonidi A."/>
            <person name="Balestrini R."/>
            <person name="Charron P."/>
            <person name="Duensing N."/>
            <person name="Frei Dit Frey N."/>
            <person name="Gianinazzi-Pearson V."/>
            <person name="Gilbert L.B."/>
            <person name="Handa Y."/>
            <person name="Herr J.R."/>
            <person name="Hijri M."/>
            <person name="Koul R."/>
            <person name="Kawaguchi M."/>
            <person name="Krajinski F."/>
            <person name="Lammers P.J."/>
            <person name="Masclaux F.G."/>
            <person name="Murat C."/>
            <person name="Morin E."/>
            <person name="Ndikumana S."/>
            <person name="Pagni M."/>
            <person name="Petitpierre D."/>
            <person name="Requena N."/>
            <person name="Rosikiewicz P."/>
            <person name="Riley R."/>
            <person name="Saito K."/>
            <person name="San Clemente H."/>
            <person name="Shapiro H."/>
            <person name="van Tuinen D."/>
            <person name="Becard G."/>
            <person name="Bonfante P."/>
            <person name="Paszkowski U."/>
            <person name="Shachar-Hill Y.Y."/>
            <person name="Tuskan G.A."/>
            <person name="Young P.W."/>
            <person name="Sanders I.R."/>
            <person name="Henrissat B."/>
            <person name="Rensing S.A."/>
            <person name="Grigoriev I.V."/>
            <person name="Corradi N."/>
            <person name="Roux C."/>
            <person name="Martin F."/>
        </authorList>
    </citation>
    <scope>NUCLEOTIDE SEQUENCE [LARGE SCALE GENOMIC DNA]</scope>
    <source>
        <strain evidence="2 3">DAOM 197198</strain>
    </source>
</reference>
<dbReference type="Proteomes" id="UP000018888">
    <property type="component" value="Unassembled WGS sequence"/>
</dbReference>
<protein>
    <submittedName>
        <fullName evidence="2">Uncharacterized protein</fullName>
    </submittedName>
</protein>
<name>A0A2P4PDI1_RHIID</name>
<keyword evidence="1" id="KW-0812">Transmembrane</keyword>
<dbReference type="AlphaFoldDB" id="A0A2P4PDI1"/>
<accession>A0A2P4PDI1</accession>
<reference evidence="2 3" key="2">
    <citation type="journal article" date="2018" name="New Phytol.">
        <title>High intraspecific genome diversity in the model arbuscular mycorrhizal symbiont Rhizophagus irregularis.</title>
        <authorList>
            <person name="Chen E.C.H."/>
            <person name="Morin E."/>
            <person name="Beaudet D."/>
            <person name="Noel J."/>
            <person name="Yildirir G."/>
            <person name="Ndikumana S."/>
            <person name="Charron P."/>
            <person name="St-Onge C."/>
            <person name="Giorgi J."/>
            <person name="Kruger M."/>
            <person name="Marton T."/>
            <person name="Ropars J."/>
            <person name="Grigoriev I.V."/>
            <person name="Hainaut M."/>
            <person name="Henrissat B."/>
            <person name="Roux C."/>
            <person name="Martin F."/>
            <person name="Corradi N."/>
        </authorList>
    </citation>
    <scope>NUCLEOTIDE SEQUENCE [LARGE SCALE GENOMIC DNA]</scope>
    <source>
        <strain evidence="2 3">DAOM 197198</strain>
    </source>
</reference>
<keyword evidence="1" id="KW-0472">Membrane</keyword>
<organism evidence="2 3">
    <name type="scientific">Rhizophagus irregularis (strain DAOM 181602 / DAOM 197198 / MUCL 43194)</name>
    <name type="common">Arbuscular mycorrhizal fungus</name>
    <name type="synonym">Glomus intraradices</name>
    <dbReference type="NCBI Taxonomy" id="747089"/>
    <lineage>
        <taxon>Eukaryota</taxon>
        <taxon>Fungi</taxon>
        <taxon>Fungi incertae sedis</taxon>
        <taxon>Mucoromycota</taxon>
        <taxon>Glomeromycotina</taxon>
        <taxon>Glomeromycetes</taxon>
        <taxon>Glomerales</taxon>
        <taxon>Glomeraceae</taxon>
        <taxon>Rhizophagus</taxon>
    </lineage>
</organism>
<comment type="caution">
    <text evidence="2">The sequence shown here is derived from an EMBL/GenBank/DDBJ whole genome shotgun (WGS) entry which is preliminary data.</text>
</comment>
<evidence type="ECO:0000313" key="3">
    <source>
        <dbReference type="Proteomes" id="UP000018888"/>
    </source>
</evidence>
<evidence type="ECO:0000256" key="1">
    <source>
        <dbReference type="SAM" id="Phobius"/>
    </source>
</evidence>